<dbReference type="AlphaFoldDB" id="A0A1G5G046"/>
<dbReference type="InterPro" id="IPR055170">
    <property type="entry name" value="GFO_IDH_MocA-like_dom"/>
</dbReference>
<dbReference type="RefSeq" id="WP_074463072.1">
    <property type="nucleotide sequence ID" value="NZ_FMUR01000017.1"/>
</dbReference>
<reference evidence="6" key="1">
    <citation type="submission" date="2016-10" db="EMBL/GenBank/DDBJ databases">
        <authorList>
            <person name="Varghese N."/>
            <person name="Submissions S."/>
        </authorList>
    </citation>
    <scope>NUCLEOTIDE SEQUENCE [LARGE SCALE GENOMIC DNA]</scope>
    <source>
        <strain evidence="6">XBD2006</strain>
    </source>
</reference>
<evidence type="ECO:0000313" key="5">
    <source>
        <dbReference type="EMBL" id="SCY44721.1"/>
    </source>
</evidence>
<keyword evidence="2" id="KW-0560">Oxidoreductase</keyword>
<accession>A0A1G5G046</accession>
<dbReference type="EMBL" id="FMUR01000017">
    <property type="protein sequence ID" value="SCY44721.1"/>
    <property type="molecule type" value="Genomic_DNA"/>
</dbReference>
<dbReference type="PANTHER" id="PTHR22604">
    <property type="entry name" value="OXIDOREDUCTASES"/>
    <property type="match status" value="1"/>
</dbReference>
<gene>
    <name evidence="5" type="ORF">SAMN02910451_02647</name>
</gene>
<feature type="domain" description="Gfo/Idh/MocA-like oxidoreductase N-terminal" evidence="3">
    <location>
        <begin position="5"/>
        <end position="118"/>
    </location>
</feature>
<dbReference type="Proteomes" id="UP000183047">
    <property type="component" value="Unassembled WGS sequence"/>
</dbReference>
<organism evidence="5 6">
    <name type="scientific">Butyrivibrio hungatei</name>
    <dbReference type="NCBI Taxonomy" id="185008"/>
    <lineage>
        <taxon>Bacteria</taxon>
        <taxon>Bacillati</taxon>
        <taxon>Bacillota</taxon>
        <taxon>Clostridia</taxon>
        <taxon>Lachnospirales</taxon>
        <taxon>Lachnospiraceae</taxon>
        <taxon>Butyrivibrio</taxon>
    </lineage>
</organism>
<dbReference type="InterPro" id="IPR000683">
    <property type="entry name" value="Gfo/Idh/MocA-like_OxRdtase_N"/>
</dbReference>
<evidence type="ECO:0000259" key="4">
    <source>
        <dbReference type="Pfam" id="PF22725"/>
    </source>
</evidence>
<dbReference type="Pfam" id="PF22725">
    <property type="entry name" value="GFO_IDH_MocA_C3"/>
    <property type="match status" value="1"/>
</dbReference>
<evidence type="ECO:0000256" key="2">
    <source>
        <dbReference type="ARBA" id="ARBA00023002"/>
    </source>
</evidence>
<dbReference type="SUPFAM" id="SSF55347">
    <property type="entry name" value="Glyceraldehyde-3-phosphate dehydrogenase-like, C-terminal domain"/>
    <property type="match status" value="1"/>
</dbReference>
<dbReference type="OrthoDB" id="9783105at2"/>
<dbReference type="Pfam" id="PF01408">
    <property type="entry name" value="GFO_IDH_MocA"/>
    <property type="match status" value="1"/>
</dbReference>
<name>A0A1G5G046_9FIRM</name>
<evidence type="ECO:0000256" key="1">
    <source>
        <dbReference type="ARBA" id="ARBA00010928"/>
    </source>
</evidence>
<protein>
    <submittedName>
        <fullName evidence="5">Predicted dehydrogenase</fullName>
    </submittedName>
</protein>
<evidence type="ECO:0000313" key="6">
    <source>
        <dbReference type="Proteomes" id="UP000183047"/>
    </source>
</evidence>
<evidence type="ECO:0000259" key="3">
    <source>
        <dbReference type="Pfam" id="PF01408"/>
    </source>
</evidence>
<feature type="domain" description="GFO/IDH/MocA-like oxidoreductase" evidence="4">
    <location>
        <begin position="134"/>
        <end position="246"/>
    </location>
</feature>
<dbReference type="PANTHER" id="PTHR22604:SF105">
    <property type="entry name" value="TRANS-1,2-DIHYDROBENZENE-1,2-DIOL DEHYDROGENASE"/>
    <property type="match status" value="1"/>
</dbReference>
<dbReference type="InterPro" id="IPR050984">
    <property type="entry name" value="Gfo/Idh/MocA_domain"/>
</dbReference>
<dbReference type="InterPro" id="IPR036291">
    <property type="entry name" value="NAD(P)-bd_dom_sf"/>
</dbReference>
<dbReference type="Gene3D" id="3.40.50.720">
    <property type="entry name" value="NAD(P)-binding Rossmann-like Domain"/>
    <property type="match status" value="1"/>
</dbReference>
<comment type="similarity">
    <text evidence="1">Belongs to the Gfo/Idh/MocA family.</text>
</comment>
<dbReference type="GO" id="GO:0000166">
    <property type="term" value="F:nucleotide binding"/>
    <property type="evidence" value="ECO:0007669"/>
    <property type="project" value="InterPro"/>
</dbReference>
<sequence length="348" mass="39244">MFGRFKVGILGTGRMAELMAMTLKSMRSVTCYAVASRTKESADSFASKLGIKKAYGSYKELLKDPKVELVYIATPHSEHFNNVKMALLAGKNVLCEKAFMLNEKQAELVFNYAEEKGIFISEAMWTRFHPMRKKLQEILDSGVIGEPSMLTASLGYNVASKDRITKPELGGGALLDLGVYTLNFASMVFGNDVDDIISVCTYNDEGMDMNDSITLKYKDGRMAVLNASALSMSDRSGVIYGSKGYIIVDNINNIEGISVYDENHNEVAYHKRHRQKTGYEYEVDACIKAIQQKLTECSEMPHSESLMMLKFMDFIRKRNDITFPGEWNGIDEIDEDEFYDEAEEDDFE</sequence>
<dbReference type="Gene3D" id="3.30.360.10">
    <property type="entry name" value="Dihydrodipicolinate Reductase, domain 2"/>
    <property type="match status" value="1"/>
</dbReference>
<dbReference type="SUPFAM" id="SSF51735">
    <property type="entry name" value="NAD(P)-binding Rossmann-fold domains"/>
    <property type="match status" value="1"/>
</dbReference>
<proteinExistence type="inferred from homology"/>
<keyword evidence="6" id="KW-1185">Reference proteome</keyword>
<dbReference type="GO" id="GO:0016491">
    <property type="term" value="F:oxidoreductase activity"/>
    <property type="evidence" value="ECO:0007669"/>
    <property type="project" value="UniProtKB-KW"/>
</dbReference>